<proteinExistence type="predicted"/>
<protein>
    <submittedName>
        <fullName evidence="1">Uncharacterized protein</fullName>
    </submittedName>
</protein>
<reference evidence="1 2" key="1">
    <citation type="submission" date="2020-02" db="EMBL/GenBank/DDBJ databases">
        <authorList>
            <person name="Ferguson B K."/>
        </authorList>
    </citation>
    <scope>NUCLEOTIDE SEQUENCE [LARGE SCALE GENOMIC DNA]</scope>
</reference>
<dbReference type="EMBL" id="CADCXU010009033">
    <property type="protein sequence ID" value="CAA9999676.1"/>
    <property type="molecule type" value="Genomic_DNA"/>
</dbReference>
<sequence>MFFSARPYVNQYQKPFHSRKVGMWEDDMDQIFRATYGNRTHNSREGFKGRIVSFLRYRCSEVLRFAPKTSSTPMSHVSSKWASNRRHPFRAFCKQIIISKLEPGVYNSFRANVALCPGSPNSRQFLISKLTKRVFESLSCKMSRWWTPSVDPFLNLPSGNEKSETHVALGAVSISRVMLLSIQTGLRVSEDGLWHQLSSGHTKGPSFGCKFSSAPSWSSAAQSASQKRREEQPGASIFALHIRKIREHQKRPIEITLRPRLVAFLAKRENLWLELFAELLVGWCYIHHEIHLGPRNVYTVVRVRPNFGSAEPLFDSLKNLCSREMSLKE</sequence>
<evidence type="ECO:0000313" key="2">
    <source>
        <dbReference type="Proteomes" id="UP000479000"/>
    </source>
</evidence>
<dbReference type="Proteomes" id="UP000479000">
    <property type="component" value="Unassembled WGS sequence"/>
</dbReference>
<gene>
    <name evidence="1" type="ORF">NTEN_LOCUS5958</name>
</gene>
<dbReference type="AlphaFoldDB" id="A0A6H5GDG3"/>
<accession>A0A6H5GDG3</accession>
<evidence type="ECO:0000313" key="1">
    <source>
        <dbReference type="EMBL" id="CAA9999676.1"/>
    </source>
</evidence>
<name>A0A6H5GDG3_9HEMI</name>
<organism evidence="1 2">
    <name type="scientific">Nesidiocoris tenuis</name>
    <dbReference type="NCBI Taxonomy" id="355587"/>
    <lineage>
        <taxon>Eukaryota</taxon>
        <taxon>Metazoa</taxon>
        <taxon>Ecdysozoa</taxon>
        <taxon>Arthropoda</taxon>
        <taxon>Hexapoda</taxon>
        <taxon>Insecta</taxon>
        <taxon>Pterygota</taxon>
        <taxon>Neoptera</taxon>
        <taxon>Paraneoptera</taxon>
        <taxon>Hemiptera</taxon>
        <taxon>Heteroptera</taxon>
        <taxon>Panheteroptera</taxon>
        <taxon>Cimicomorpha</taxon>
        <taxon>Miridae</taxon>
        <taxon>Dicyphina</taxon>
        <taxon>Nesidiocoris</taxon>
    </lineage>
</organism>
<keyword evidence="2" id="KW-1185">Reference proteome</keyword>